<sequence>MNARVIVNQPVECVRARPLLGTLVEIAATGTHADAVQSAISLAFEAVEQVHHLMSYHADDSDISLINREAYKYAVTVNAQTAEVLTAAYQFAKASAGLFDISVASTLTKLGFLPKREGMPRISGQGNWQHVVVTGNQVRLTRQLRIDVSGIAKGYAVDCAIAALQSAGMVSGRVNAGGDLRVFGDVTQTIHTRHPDDPVQLLPLVDLATGAAATSAGYYAQRRYHGRWVTPLINPHTRQAAGVRRSVTVLAADCMTADALTKVVNADPAAALPVLQQFNARAIMIEADAATGACQLFDTENHDVQHGHTRLST</sequence>
<evidence type="ECO:0000256" key="7">
    <source>
        <dbReference type="ARBA" id="ARBA00022827"/>
    </source>
</evidence>
<keyword evidence="7" id="KW-0274">FAD</keyword>
<evidence type="ECO:0000256" key="10">
    <source>
        <dbReference type="ARBA" id="ARBA00048540"/>
    </source>
</evidence>
<dbReference type="Proteomes" id="UP000463939">
    <property type="component" value="Chromosome"/>
</dbReference>
<evidence type="ECO:0000256" key="2">
    <source>
        <dbReference type="ARBA" id="ARBA00011955"/>
    </source>
</evidence>
<evidence type="ECO:0000256" key="8">
    <source>
        <dbReference type="ARBA" id="ARBA00022842"/>
    </source>
</evidence>
<comment type="catalytic activity">
    <reaction evidence="10">
        <text>L-threonyl-[protein] + FAD = FMN-L-threonyl-[protein] + AMP + H(+)</text>
        <dbReference type="Rhea" id="RHEA:36847"/>
        <dbReference type="Rhea" id="RHEA-COMP:11060"/>
        <dbReference type="Rhea" id="RHEA-COMP:11061"/>
        <dbReference type="ChEBI" id="CHEBI:15378"/>
        <dbReference type="ChEBI" id="CHEBI:30013"/>
        <dbReference type="ChEBI" id="CHEBI:57692"/>
        <dbReference type="ChEBI" id="CHEBI:74257"/>
        <dbReference type="ChEBI" id="CHEBI:456215"/>
        <dbReference type="EC" id="2.7.1.180"/>
    </reaction>
</comment>
<dbReference type="KEGG" id="sniv:SFSGTM_22140"/>
<reference evidence="12" key="1">
    <citation type="submission" date="2019-11" db="EMBL/GenBank/DDBJ databases">
        <title>Isolation and characterization of a novel species in the genus Sulfuriferula.</title>
        <authorList>
            <person name="Mochizuki J."/>
            <person name="Kojima H."/>
            <person name="Fukui M."/>
        </authorList>
    </citation>
    <scope>NUCLEOTIDE SEQUENCE [LARGE SCALE GENOMIC DNA]</scope>
    <source>
        <strain evidence="12">SGTM</strain>
    </source>
</reference>
<dbReference type="AlphaFoldDB" id="A0A809RIS9"/>
<keyword evidence="8" id="KW-0460">Magnesium</keyword>
<keyword evidence="4" id="KW-0285">Flavoprotein</keyword>
<gene>
    <name evidence="11" type="ORF">SFSGTM_22140</name>
</gene>
<protein>
    <recommendedName>
        <fullName evidence="3">FAD:protein FMN transferase</fullName>
        <ecNumber evidence="2">2.7.1.180</ecNumber>
    </recommendedName>
    <alternativeName>
        <fullName evidence="9">Flavin transferase</fullName>
    </alternativeName>
</protein>
<dbReference type="InterPro" id="IPR024932">
    <property type="entry name" value="ApbE"/>
</dbReference>
<comment type="cofactor">
    <cofactor evidence="1">
        <name>Mg(2+)</name>
        <dbReference type="ChEBI" id="CHEBI:18420"/>
    </cofactor>
</comment>
<keyword evidence="6" id="KW-0479">Metal-binding</keyword>
<dbReference type="Pfam" id="PF02424">
    <property type="entry name" value="ApbE"/>
    <property type="match status" value="1"/>
</dbReference>
<dbReference type="PANTHER" id="PTHR30040:SF2">
    <property type="entry name" value="FAD:PROTEIN FMN TRANSFERASE"/>
    <property type="match status" value="1"/>
</dbReference>
<evidence type="ECO:0000256" key="9">
    <source>
        <dbReference type="ARBA" id="ARBA00031306"/>
    </source>
</evidence>
<dbReference type="GO" id="GO:0046872">
    <property type="term" value="F:metal ion binding"/>
    <property type="evidence" value="ECO:0007669"/>
    <property type="project" value="UniProtKB-KW"/>
</dbReference>
<name>A0A809RIS9_9PROT</name>
<evidence type="ECO:0000256" key="3">
    <source>
        <dbReference type="ARBA" id="ARBA00016337"/>
    </source>
</evidence>
<evidence type="ECO:0000256" key="1">
    <source>
        <dbReference type="ARBA" id="ARBA00001946"/>
    </source>
</evidence>
<evidence type="ECO:0000256" key="4">
    <source>
        <dbReference type="ARBA" id="ARBA00022630"/>
    </source>
</evidence>
<evidence type="ECO:0000256" key="6">
    <source>
        <dbReference type="ARBA" id="ARBA00022723"/>
    </source>
</evidence>
<evidence type="ECO:0000313" key="12">
    <source>
        <dbReference type="Proteomes" id="UP000463939"/>
    </source>
</evidence>
<dbReference type="RefSeq" id="WP_162085276.1">
    <property type="nucleotide sequence ID" value="NZ_AP021881.1"/>
</dbReference>
<accession>A0A809RIS9</accession>
<dbReference type="EMBL" id="AP021881">
    <property type="protein sequence ID" value="BBP01506.1"/>
    <property type="molecule type" value="Genomic_DNA"/>
</dbReference>
<evidence type="ECO:0000256" key="5">
    <source>
        <dbReference type="ARBA" id="ARBA00022679"/>
    </source>
</evidence>
<dbReference type="Gene3D" id="3.10.520.10">
    <property type="entry name" value="ApbE-like domains"/>
    <property type="match status" value="1"/>
</dbReference>
<evidence type="ECO:0000313" key="11">
    <source>
        <dbReference type="EMBL" id="BBP01506.1"/>
    </source>
</evidence>
<dbReference type="InterPro" id="IPR003374">
    <property type="entry name" value="ApbE-like_sf"/>
</dbReference>
<keyword evidence="12" id="KW-1185">Reference proteome</keyword>
<keyword evidence="5" id="KW-0808">Transferase</keyword>
<dbReference type="GO" id="GO:0016740">
    <property type="term" value="F:transferase activity"/>
    <property type="evidence" value="ECO:0007669"/>
    <property type="project" value="UniProtKB-KW"/>
</dbReference>
<dbReference type="EC" id="2.7.1.180" evidence="2"/>
<dbReference type="PANTHER" id="PTHR30040">
    <property type="entry name" value="THIAMINE BIOSYNTHESIS LIPOPROTEIN APBE"/>
    <property type="match status" value="1"/>
</dbReference>
<organism evidence="11 12">
    <name type="scientific">Sulfuriferula nivalis</name>
    <dbReference type="NCBI Taxonomy" id="2675298"/>
    <lineage>
        <taxon>Bacteria</taxon>
        <taxon>Pseudomonadati</taxon>
        <taxon>Pseudomonadota</taxon>
        <taxon>Betaproteobacteria</taxon>
        <taxon>Nitrosomonadales</taxon>
        <taxon>Sulfuricellaceae</taxon>
        <taxon>Sulfuriferula</taxon>
    </lineage>
</organism>
<proteinExistence type="predicted"/>
<dbReference type="SUPFAM" id="SSF143631">
    <property type="entry name" value="ApbE-like"/>
    <property type="match status" value="1"/>
</dbReference>